<evidence type="ECO:0000259" key="1">
    <source>
        <dbReference type="Pfam" id="PF09361"/>
    </source>
</evidence>
<reference evidence="2" key="1">
    <citation type="submission" date="2022-07" db="EMBL/GenBank/DDBJ databases">
        <authorList>
            <person name="Otstavnykh N."/>
            <person name="Isaeva M."/>
            <person name="Bystritskaya E."/>
        </authorList>
    </citation>
    <scope>NUCLEOTIDE SEQUENCE</scope>
    <source>
        <strain evidence="2">KCTC 52189</strain>
    </source>
</reference>
<dbReference type="NCBIfam" id="TIGR01841">
    <property type="entry name" value="phasin"/>
    <property type="match status" value="1"/>
</dbReference>
<comment type="caution">
    <text evidence="2">The sequence shown here is derived from an EMBL/GenBank/DDBJ whole genome shotgun (WGS) entry which is preliminary data.</text>
</comment>
<protein>
    <submittedName>
        <fullName evidence="2">Phasin family protein</fullName>
    </submittedName>
</protein>
<feature type="domain" description="Phasin" evidence="1">
    <location>
        <begin position="17"/>
        <end position="102"/>
    </location>
</feature>
<dbReference type="InterPro" id="IPR010127">
    <property type="entry name" value="Phasin_subfam-1"/>
</dbReference>
<dbReference type="RefSeq" id="WP_306735975.1">
    <property type="nucleotide sequence ID" value="NZ_JANHAX010000003.1"/>
</dbReference>
<evidence type="ECO:0000313" key="2">
    <source>
        <dbReference type="EMBL" id="MDQ2090706.1"/>
    </source>
</evidence>
<keyword evidence="3" id="KW-1185">Reference proteome</keyword>
<name>A0AAE3WCI6_9RHOB</name>
<dbReference type="EMBL" id="JANHAX010000003">
    <property type="protein sequence ID" value="MDQ2090706.1"/>
    <property type="molecule type" value="Genomic_DNA"/>
</dbReference>
<sequence>MGKPKKTKTDADIATPAFASAMMAVSPVATKAWLDVLSESTRFVADRLQQDLDIQKAMLACKNPTELLQVQTEFFQKAIEQYTDEAKRLFEMMSKATEDTIKDVQSGHSREYNDVPL</sequence>
<dbReference type="Pfam" id="PF09361">
    <property type="entry name" value="Phasin_2"/>
    <property type="match status" value="1"/>
</dbReference>
<dbReference type="InterPro" id="IPR018968">
    <property type="entry name" value="Phasin"/>
</dbReference>
<proteinExistence type="predicted"/>
<reference evidence="2" key="2">
    <citation type="submission" date="2023-02" db="EMBL/GenBank/DDBJ databases">
        <title>'Rhodoalgimonas zhirmunskyi' gen. nov., isolated from a red alga.</title>
        <authorList>
            <person name="Nedashkovskaya O.I."/>
            <person name="Otstavnykh N.Y."/>
            <person name="Bystritskaya E.P."/>
            <person name="Balabanova L.A."/>
            <person name="Isaeva M.P."/>
        </authorList>
    </citation>
    <scope>NUCLEOTIDE SEQUENCE</scope>
    <source>
        <strain evidence="2">KCTC 52189</strain>
    </source>
</reference>
<dbReference type="Proteomes" id="UP001226762">
    <property type="component" value="Unassembled WGS sequence"/>
</dbReference>
<accession>A0AAE3WCI6</accession>
<gene>
    <name evidence="2" type="ORF">NO357_12420</name>
</gene>
<dbReference type="AlphaFoldDB" id="A0AAE3WCI6"/>
<organism evidence="2 3">
    <name type="scientific">Marimonas arenosa</name>
    <dbReference type="NCBI Taxonomy" id="1795305"/>
    <lineage>
        <taxon>Bacteria</taxon>
        <taxon>Pseudomonadati</taxon>
        <taxon>Pseudomonadota</taxon>
        <taxon>Alphaproteobacteria</taxon>
        <taxon>Rhodobacterales</taxon>
        <taxon>Paracoccaceae</taxon>
        <taxon>Marimonas</taxon>
    </lineage>
</organism>
<evidence type="ECO:0000313" key="3">
    <source>
        <dbReference type="Proteomes" id="UP001226762"/>
    </source>
</evidence>